<sequence length="269" mass="27419">MSQGKIGVLLSVTALLSACGSQTAAPAGAHPPADAAGQFVDQQRQLSEQGFVKLSEQAFVRTRDHRISFVFEGEAGRASLTTYLEGELGRVRAQAVTPGSAGSGPGERAITQLLASLREASAAAPAPSITALKKKRPPTPPAPAVCSLDQAGVEAGGNVVGRSILGSYAGACLGPSNATSCYAASYSVQVAYVGNDLASVGDFSASYSDYGASCSGNSCGFQAGPYGPGMSANGYPRSNSAYANAYVTLQANPYVPPVTKGDSYSFWGW</sequence>
<reference evidence="2" key="1">
    <citation type="submission" date="2022-07" db="EMBL/GenBank/DDBJ databases">
        <title>Complete Genome Sequence of the Radioresistant Bacterium Deinococcus aetherius ST0316, Isolated from the Air Dust collected in Lower Stratosphere above Japan.</title>
        <authorList>
            <person name="Satoh K."/>
            <person name="Hagiwara K."/>
            <person name="Katsumata K."/>
            <person name="Kubo A."/>
            <person name="Yokobori S."/>
            <person name="Yamagishi A."/>
            <person name="Oono Y."/>
            <person name="Narumi I."/>
        </authorList>
    </citation>
    <scope>NUCLEOTIDE SEQUENCE</scope>
    <source>
        <strain evidence="2">ST0316</strain>
        <plasmid evidence="2">pDAETH-2</plasmid>
    </source>
</reference>
<keyword evidence="1" id="KW-0732">Signal</keyword>
<proteinExistence type="predicted"/>
<evidence type="ECO:0008006" key="4">
    <source>
        <dbReference type="Google" id="ProtNLM"/>
    </source>
</evidence>
<keyword evidence="2" id="KW-0614">Plasmid</keyword>
<name>A0ABM8AJI9_9DEIO</name>
<gene>
    <name evidence="2" type="ORF">DAETH_39530</name>
</gene>
<dbReference type="Proteomes" id="UP001064971">
    <property type="component" value="Plasmid pDAETH-2"/>
</dbReference>
<protein>
    <recommendedName>
        <fullName evidence="4">Lipoprotein</fullName>
    </recommendedName>
</protein>
<evidence type="ECO:0000256" key="1">
    <source>
        <dbReference type="SAM" id="SignalP"/>
    </source>
</evidence>
<accession>A0ABM8AJI9</accession>
<dbReference type="EMBL" id="AP026562">
    <property type="protein sequence ID" value="BDP43984.1"/>
    <property type="molecule type" value="Genomic_DNA"/>
</dbReference>
<keyword evidence="3" id="KW-1185">Reference proteome</keyword>
<geneLocation type="plasmid" evidence="2 3">
    <name>pDAETH-2</name>
</geneLocation>
<organism evidence="2 3">
    <name type="scientific">Deinococcus aetherius</name>
    <dbReference type="NCBI Taxonomy" id="200252"/>
    <lineage>
        <taxon>Bacteria</taxon>
        <taxon>Thermotogati</taxon>
        <taxon>Deinococcota</taxon>
        <taxon>Deinococci</taxon>
        <taxon>Deinococcales</taxon>
        <taxon>Deinococcaceae</taxon>
        <taxon>Deinococcus</taxon>
    </lineage>
</organism>
<feature type="signal peptide" evidence="1">
    <location>
        <begin position="1"/>
        <end position="24"/>
    </location>
</feature>
<evidence type="ECO:0000313" key="3">
    <source>
        <dbReference type="Proteomes" id="UP001064971"/>
    </source>
</evidence>
<feature type="chain" id="PRO_5045665920" description="Lipoprotein" evidence="1">
    <location>
        <begin position="25"/>
        <end position="269"/>
    </location>
</feature>
<dbReference type="RefSeq" id="WP_264778350.1">
    <property type="nucleotide sequence ID" value="NZ_AP026562.1"/>
</dbReference>
<evidence type="ECO:0000313" key="2">
    <source>
        <dbReference type="EMBL" id="BDP43984.1"/>
    </source>
</evidence>
<dbReference type="PROSITE" id="PS51257">
    <property type="entry name" value="PROKAR_LIPOPROTEIN"/>
    <property type="match status" value="1"/>
</dbReference>